<sequence length="1065" mass="124588">ESSLASDDVLAHYFNDFLSLPCFMEALLYNQGTGLFEVINGEANSVTRRIRTELNCRKSQLLSGDPAEMTRTSPVENHYTVCCLDKEQGIQWIIRERLPFFLQSDCYYEYRLAKLLLQWDPKNSGPLTFSAPQLHCHSQFRQFKSDTLKASHSPENISENSGFSSPLKKCNWTQEWHSSQTKLNLGFRGLSAGIREEKLRESNCQIFASPEQHLEHLLDGKSLTNTSESASKSGHQSSCAPTGKNLSEGKERERLDNKKVQDGSMETQTQGNETNRMVGSSVTKQEDFLEMCWHDTCCHSERPDLHEFKDFLQGTPGQKLFDLWLDIERLKTIQPMERKDRHLFLMRSWYLLSSSQRSLNVELLSSLGLTTSPCWTGEKLRSVQPSLTESLLCYWFDSQAPRFWMFWCFEKCPLSAQICHGSNILPCLQLNTCLTLCPYSANSQLSSTRSRLLCSRRLKQMLQALFAESRSGLYFTHFCEQSGNQLWVNAVYFWTDLQHYHELFYQDGLDPYIVQREAQFLYSNYIFNVARRSIDVDEEISREVYNRLWPAFEELFDEAEEHALTILLEPWTLLANRDKDSLQKEYRELQVLYEVSEQQLKQPKEPCRSMNFPPTKGSHARESWLSVPSSYQGYNLEWLLRQRHEIDHFIIHLMCWLDLEQYRRTHQRDTAVIQEMSSHIASKYLNREYFFGSDSPATAKQQNDILRLTGGLEHLKLECLTNPVITIIQDIVRNHIEEKWLPLFLSTAEFTQRQKHKPKLQAANNLSQHNVLRRKLRKEAWKAQGWWMYSSGEILLFRRILLNPSTCQQFQNFVSLKGDFLENDVRFWLEVQRYKDLCHSHSDEVTIQQKISTIISCFINSSMPPTVQIDIPPDQAQRILDRRHKLGPYIFREAQISVFSELLKFWPEFQEFSSSIQDEKLLRLLKNKRVKCKTRQWRQRRKEEEDEERSAQEEQERPKSCVSEEKDETEDEEKEQEGRSDSKQTQTHSSVLFTPTQPLLWSYSKYMAGLKKEELLLRKQSQMETSTVSDSSSEYRAKWGSSKRSFPKSSPRSDSKQCNSLKSHS</sequence>
<dbReference type="PANTHER" id="PTHR46583">
    <property type="entry name" value="REGULATOR OF G-PROTEIN SIGNALING 22"/>
    <property type="match status" value="1"/>
</dbReference>
<dbReference type="OrthoDB" id="10013157at2759"/>
<feature type="compositionally biased region" description="Polar residues" evidence="1">
    <location>
        <begin position="224"/>
        <end position="240"/>
    </location>
</feature>
<feature type="non-terminal residue" evidence="3">
    <location>
        <position position="1065"/>
    </location>
</feature>
<feature type="compositionally biased region" description="Basic and acidic residues" evidence="1">
    <location>
        <begin position="247"/>
        <end position="261"/>
    </location>
</feature>
<name>A0A8S4BPW3_9TELE</name>
<dbReference type="AlphaFoldDB" id="A0A8S4BPW3"/>
<evidence type="ECO:0000256" key="1">
    <source>
        <dbReference type="SAM" id="MobiDB-lite"/>
    </source>
</evidence>
<dbReference type="SMART" id="SM00315">
    <property type="entry name" value="RGS"/>
    <property type="match status" value="1"/>
</dbReference>
<accession>A0A8S4BPW3</accession>
<dbReference type="InterPro" id="IPR044926">
    <property type="entry name" value="RGS_subdomain_2"/>
</dbReference>
<feature type="compositionally biased region" description="Acidic residues" evidence="1">
    <location>
        <begin position="965"/>
        <end position="975"/>
    </location>
</feature>
<dbReference type="InterPro" id="IPR036305">
    <property type="entry name" value="RGS_sf"/>
</dbReference>
<feature type="region of interest" description="Disordered" evidence="1">
    <location>
        <begin position="224"/>
        <end position="279"/>
    </location>
</feature>
<evidence type="ECO:0000313" key="4">
    <source>
        <dbReference type="Proteomes" id="UP000677803"/>
    </source>
</evidence>
<feature type="domain" description="RGS" evidence="2">
    <location>
        <begin position="796"/>
        <end position="902"/>
    </location>
</feature>
<dbReference type="EMBL" id="CAJRST010038888">
    <property type="protein sequence ID" value="CAG6016053.1"/>
    <property type="molecule type" value="Genomic_DNA"/>
</dbReference>
<dbReference type="GO" id="GO:0009966">
    <property type="term" value="P:regulation of signal transduction"/>
    <property type="evidence" value="ECO:0007669"/>
    <property type="project" value="InterPro"/>
</dbReference>
<reference evidence="3" key="1">
    <citation type="submission" date="2021-05" db="EMBL/GenBank/DDBJ databases">
        <authorList>
            <person name="Tigano A."/>
        </authorList>
    </citation>
    <scope>NUCLEOTIDE SEQUENCE</scope>
</reference>
<feature type="region of interest" description="Disordered" evidence="1">
    <location>
        <begin position="936"/>
        <end position="991"/>
    </location>
</feature>
<proteinExistence type="predicted"/>
<evidence type="ECO:0000259" key="2">
    <source>
        <dbReference type="PROSITE" id="PS50132"/>
    </source>
</evidence>
<feature type="region of interest" description="Disordered" evidence="1">
    <location>
        <begin position="1019"/>
        <end position="1065"/>
    </location>
</feature>
<dbReference type="GO" id="GO:0005737">
    <property type="term" value="C:cytoplasm"/>
    <property type="evidence" value="ECO:0007669"/>
    <property type="project" value="TreeGrafter"/>
</dbReference>
<feature type="compositionally biased region" description="Polar residues" evidence="1">
    <location>
        <begin position="264"/>
        <end position="279"/>
    </location>
</feature>
<dbReference type="PROSITE" id="PS50132">
    <property type="entry name" value="RGS"/>
    <property type="match status" value="2"/>
</dbReference>
<dbReference type="GO" id="GO:0001965">
    <property type="term" value="F:G-protein alpha-subunit binding"/>
    <property type="evidence" value="ECO:0007669"/>
    <property type="project" value="InterPro"/>
</dbReference>
<protein>
    <submittedName>
        <fullName evidence="3">(Atlantic silverside) hypothetical protein</fullName>
    </submittedName>
</protein>
<comment type="caution">
    <text evidence="3">The sequence shown here is derived from an EMBL/GenBank/DDBJ whole genome shotgun (WGS) entry which is preliminary data.</text>
</comment>
<feature type="compositionally biased region" description="Low complexity" evidence="1">
    <location>
        <begin position="1042"/>
        <end position="1052"/>
    </location>
</feature>
<dbReference type="InterPro" id="IPR042651">
    <property type="entry name" value="Rgs22"/>
</dbReference>
<dbReference type="GO" id="GO:0005634">
    <property type="term" value="C:nucleus"/>
    <property type="evidence" value="ECO:0007669"/>
    <property type="project" value="TreeGrafter"/>
</dbReference>
<dbReference type="InterPro" id="IPR016137">
    <property type="entry name" value="RGS"/>
</dbReference>
<dbReference type="CDD" id="cd08725">
    <property type="entry name" value="RGS_RGS22_4"/>
    <property type="match status" value="1"/>
</dbReference>
<organism evidence="3 4">
    <name type="scientific">Menidia menidia</name>
    <name type="common">Atlantic silverside</name>
    <dbReference type="NCBI Taxonomy" id="238744"/>
    <lineage>
        <taxon>Eukaryota</taxon>
        <taxon>Metazoa</taxon>
        <taxon>Chordata</taxon>
        <taxon>Craniata</taxon>
        <taxon>Vertebrata</taxon>
        <taxon>Euteleostomi</taxon>
        <taxon>Actinopterygii</taxon>
        <taxon>Neopterygii</taxon>
        <taxon>Teleostei</taxon>
        <taxon>Neoteleostei</taxon>
        <taxon>Acanthomorphata</taxon>
        <taxon>Ovalentaria</taxon>
        <taxon>Atherinomorphae</taxon>
        <taxon>Atheriniformes</taxon>
        <taxon>Atherinopsidae</taxon>
        <taxon>Menidiinae</taxon>
        <taxon>Menidia</taxon>
    </lineage>
</organism>
<feature type="compositionally biased region" description="Basic and acidic residues" evidence="1">
    <location>
        <begin position="949"/>
        <end position="964"/>
    </location>
</feature>
<gene>
    <name evidence="3" type="ORF">MMEN_LOCUS20021</name>
</gene>
<dbReference type="InterPro" id="IPR048074">
    <property type="entry name" value="RGS22_RGS_fourth"/>
</dbReference>
<evidence type="ECO:0000313" key="3">
    <source>
        <dbReference type="EMBL" id="CAG6016053.1"/>
    </source>
</evidence>
<keyword evidence="4" id="KW-1185">Reference proteome</keyword>
<dbReference type="Gene3D" id="1.10.167.10">
    <property type="entry name" value="Regulator of G-protein Signalling 4, domain 2"/>
    <property type="match status" value="3"/>
</dbReference>
<feature type="domain" description="RGS" evidence="2">
    <location>
        <begin position="461"/>
        <end position="567"/>
    </location>
</feature>
<feature type="compositionally biased region" description="Polar residues" evidence="1">
    <location>
        <begin position="1019"/>
        <end position="1034"/>
    </location>
</feature>
<dbReference type="PANTHER" id="PTHR46583:SF1">
    <property type="entry name" value="REGULATOR OF G-PROTEIN SIGNALING 22"/>
    <property type="match status" value="1"/>
</dbReference>
<dbReference type="Proteomes" id="UP000677803">
    <property type="component" value="Unassembled WGS sequence"/>
</dbReference>
<dbReference type="SUPFAM" id="SSF48097">
    <property type="entry name" value="Regulator of G-protein signaling, RGS"/>
    <property type="match status" value="4"/>
</dbReference>
<dbReference type="Pfam" id="PF00615">
    <property type="entry name" value="RGS"/>
    <property type="match status" value="2"/>
</dbReference>